<name>A0A1Y3XXF2_9ACTN</name>
<dbReference type="Proteomes" id="UP000195781">
    <property type="component" value="Unassembled WGS sequence"/>
</dbReference>
<sequence length="683" mass="76684">MHVTDECAQQFLEVFQQFVRYASGRSMGHAAVSPYPFAEDPGDDPTHDLETCFQNMLSRPSIVERFVDMNRHRLSEDQEAIALGWEDRLCGTCIMLGFADDYVVVDHDGMLFAADDISGEFMERASQMPFAAEAMLLPYAGEIVLPKPFRVMGFSKAAYSKAEIASFLEAKPPLIRGAEALRSVARVLHEPFNNWEAGESEADYCWREPEPRAFRRGALYGLDGVEREKLVNREVGHYGYELGSDWWRRKRQRPIKQAIEPTLSAALSCLTKSELLDIARAVQLKKCSVLKKADLAQKACTHLLSSRDAEALSPFVEDCLDSELDLLGELLEAGGVMGIPADDHPFTATHAPLSFTYQDGDNLIAFIPREFCNERLERCLSSERAKRRQERQARSALDACVFQYGIIPLAEAYAEYARLAEDPEDIQRFRALAMEQSGAARLVHEGETEYLMHASLTDDKVQAVVAQICKYESTCRSAYFSRIAKARDDGAMRRMTTGLMEFDRREYCARRRQEIRTWIESKNAADVSRLIEAHDQAPRKPLNAAYLEYGPVEAVRMSPEGRALQAVLDGLVPYSENEYRFADKLLEEIATCSVECGELDGAFDALRREEYDFQATYAPVLIRSAMNLYNSLPLWGERGWSARERAESIAGKPIAFAPDGVPLCAGSFYTAAEVQQFGATPPS</sequence>
<proteinExistence type="predicted"/>
<organism evidence="1 2">
    <name type="scientific">[Collinsella] massiliensis</name>
    <dbReference type="NCBI Taxonomy" id="1232426"/>
    <lineage>
        <taxon>Bacteria</taxon>
        <taxon>Bacillati</taxon>
        <taxon>Actinomycetota</taxon>
        <taxon>Coriobacteriia</taxon>
        <taxon>Coriobacteriales</taxon>
        <taxon>Coriobacteriaceae</taxon>
        <taxon>Enorma</taxon>
    </lineage>
</organism>
<keyword evidence="2" id="KW-1185">Reference proteome</keyword>
<dbReference type="OrthoDB" id="21421at2"/>
<protein>
    <submittedName>
        <fullName evidence="1">Uncharacterized protein</fullName>
    </submittedName>
</protein>
<dbReference type="EMBL" id="NFIE01000001">
    <property type="protein sequence ID" value="OUN89801.1"/>
    <property type="molecule type" value="Genomic_DNA"/>
</dbReference>
<dbReference type="AlphaFoldDB" id="A0A1Y3XXF2"/>
<gene>
    <name evidence="1" type="ORF">B5G02_00130</name>
</gene>
<evidence type="ECO:0000313" key="1">
    <source>
        <dbReference type="EMBL" id="OUN89801.1"/>
    </source>
</evidence>
<dbReference type="RefSeq" id="WP_094334693.1">
    <property type="nucleotide sequence ID" value="NZ_NFIE01000001.1"/>
</dbReference>
<reference evidence="2" key="1">
    <citation type="submission" date="2017-04" db="EMBL/GenBank/DDBJ databases">
        <title>Function of individual gut microbiota members based on whole genome sequencing of pure cultures obtained from chicken caecum.</title>
        <authorList>
            <person name="Medvecky M."/>
            <person name="Cejkova D."/>
            <person name="Polansky O."/>
            <person name="Karasova D."/>
            <person name="Kubasova T."/>
            <person name="Cizek A."/>
            <person name="Rychlik I."/>
        </authorList>
    </citation>
    <scope>NUCLEOTIDE SEQUENCE [LARGE SCALE GENOMIC DNA]</scope>
    <source>
        <strain evidence="2">An5</strain>
    </source>
</reference>
<evidence type="ECO:0000313" key="2">
    <source>
        <dbReference type="Proteomes" id="UP000195781"/>
    </source>
</evidence>
<accession>A0A1Y3XXF2</accession>
<comment type="caution">
    <text evidence="1">The sequence shown here is derived from an EMBL/GenBank/DDBJ whole genome shotgun (WGS) entry which is preliminary data.</text>
</comment>